<evidence type="ECO:0000313" key="9">
    <source>
        <dbReference type="EMBL" id="KAG0270457.1"/>
    </source>
</evidence>
<evidence type="ECO:0000256" key="7">
    <source>
        <dbReference type="SAM" id="SignalP"/>
    </source>
</evidence>
<dbReference type="HAMAP" id="MF_00505">
    <property type="entry name" value="HSP90"/>
    <property type="match status" value="1"/>
</dbReference>
<evidence type="ECO:0000256" key="5">
    <source>
        <dbReference type="PIRSR" id="PIRSR002583-1"/>
    </source>
</evidence>
<dbReference type="InterPro" id="IPR037196">
    <property type="entry name" value="HSP90_C"/>
</dbReference>
<dbReference type="EMBL" id="JAAAJB010000005">
    <property type="protein sequence ID" value="KAG0270457.1"/>
    <property type="molecule type" value="Genomic_DNA"/>
</dbReference>
<gene>
    <name evidence="9" type="ORF">DFQ27_006669</name>
</gene>
<feature type="binding site" evidence="5">
    <location>
        <position position="432"/>
    </location>
    <ligand>
        <name>ATP</name>
        <dbReference type="ChEBI" id="CHEBI:30616"/>
    </ligand>
</feature>
<keyword evidence="7" id="KW-0732">Signal</keyword>
<feature type="binding site" evidence="5">
    <location>
        <position position="93"/>
    </location>
    <ligand>
        <name>ATP</name>
        <dbReference type="ChEBI" id="CHEBI:30616"/>
    </ligand>
</feature>
<organism evidence="9 10">
    <name type="scientific">Actinomortierella ambigua</name>
    <dbReference type="NCBI Taxonomy" id="1343610"/>
    <lineage>
        <taxon>Eukaryota</taxon>
        <taxon>Fungi</taxon>
        <taxon>Fungi incertae sedis</taxon>
        <taxon>Mucoromycota</taxon>
        <taxon>Mortierellomycotina</taxon>
        <taxon>Mortierellomycetes</taxon>
        <taxon>Mortierellales</taxon>
        <taxon>Mortierellaceae</taxon>
        <taxon>Actinomortierella</taxon>
    </lineage>
</organism>
<dbReference type="Proteomes" id="UP000807716">
    <property type="component" value="Unassembled WGS sequence"/>
</dbReference>
<protein>
    <recommendedName>
        <fullName evidence="8">Histidine kinase/HSP90-like ATPase domain-containing protein</fullName>
    </recommendedName>
</protein>
<dbReference type="Gene3D" id="3.40.50.11260">
    <property type="match status" value="1"/>
</dbReference>
<dbReference type="SUPFAM" id="SSF55874">
    <property type="entry name" value="ATPase domain of HSP90 chaperone/DNA topoisomerase II/histidine kinase"/>
    <property type="match status" value="1"/>
</dbReference>
<dbReference type="InterPro" id="IPR036890">
    <property type="entry name" value="HATPase_C_sf"/>
</dbReference>
<dbReference type="InterPro" id="IPR001404">
    <property type="entry name" value="Hsp90_fam"/>
</dbReference>
<feature type="chain" id="PRO_5040410013" description="Histidine kinase/HSP90-like ATPase domain-containing protein" evidence="7">
    <location>
        <begin position="20"/>
        <end position="861"/>
    </location>
</feature>
<dbReference type="PIRSF" id="PIRSF002583">
    <property type="entry name" value="Hsp90"/>
    <property type="match status" value="1"/>
</dbReference>
<dbReference type="OrthoDB" id="28737at2759"/>
<dbReference type="Gene3D" id="3.30.230.80">
    <property type="match status" value="1"/>
</dbReference>
<sequence length="861" mass="97542">MKKSFLFLGIFAALSLVAAESPADTASKINSPVEKRVVPGSEGFTDNFAYVNEQPVLQGEKYQFQTEVSRLMNIVINSLYKTPEIFLRELISNGSDALDKIRFKSLTDPSALDSNPSLNVTIATYKNERVLTITDSGIGMTKQDLQNNLGTIAKSGTSEFLDALAENNSESVDLIGKFGVGFYSVFLVADKVRVTSKHNDDDQYIWESTAVNDFTIAKDPRGNTLGRGTQIAIYLKPDQGQYLEERRLSKLVEKYSEFISFPIYLRREKTKTIETPVEPVSEKKADDESEDPTVETEEEDKAKQPQTKKEKVTFLEDDLVNSNKPIWMRDPKEVSVEEYVQFYKVVARDQKATPMAYSHFRAEGDVDFKAIIYIPREPPKDLYRRVDNNYNNVKLYVKRVFITDESQEFLPRWLSFLKVVVDAEDAPLNVSRETVQSSKSVKSIKKRLTKKVFDLLRELSKDEEKYAEFIKHYGTSLKLGALDDRTNKAKIAKLLRYKSASSVDGETKMTSLDDYIARMKVGQKDIYYFTGLNAAEIKQSPFVEALLARGYEVLFMDDPADEIVVNTMQDFEGHSFQNVGKADLKLGDEDEAAKQQLEQEYAPIVDWIQTTLSKEVEKVRLSSRLTTSPAALVAPTYGWTANMEKLMETSAKQNRDQAMNSFYRSQKKILEINPGHPLIKGMLARAQKDPKDGLEKDAQFQEMARILYEITLIRSGYSLKDGVKDFAGRVENMLRVNLGVDMNAQAEYEAPAAESRPQSEIDEDIKQRKEQEEKQARLDSLPGAEDDKDDEDEKEGMSVDELNEMIKEITDDVPSQKVFAHEQPELVKKVLDVDDVVADSEKELDAEDAAADTQKTTHDEL</sequence>
<feature type="compositionally biased region" description="Acidic residues" evidence="6">
    <location>
        <begin position="841"/>
        <end position="850"/>
    </location>
</feature>
<feature type="binding site" evidence="5">
    <location>
        <position position="229"/>
    </location>
    <ligand>
        <name>ATP</name>
        <dbReference type="ChEBI" id="CHEBI:30616"/>
    </ligand>
</feature>
<dbReference type="Gene3D" id="1.20.120.790">
    <property type="entry name" value="Heat shock protein 90, C-terminal domain"/>
    <property type="match status" value="1"/>
</dbReference>
<evidence type="ECO:0000256" key="2">
    <source>
        <dbReference type="ARBA" id="ARBA00022741"/>
    </source>
</evidence>
<dbReference type="SUPFAM" id="SSF110942">
    <property type="entry name" value="HSP90 C-terminal domain"/>
    <property type="match status" value="1"/>
</dbReference>
<feature type="binding site" evidence="5">
    <location>
        <position position="140"/>
    </location>
    <ligand>
        <name>ATP</name>
        <dbReference type="ChEBI" id="CHEBI:30616"/>
    </ligand>
</feature>
<evidence type="ECO:0000256" key="1">
    <source>
        <dbReference type="ARBA" id="ARBA00008239"/>
    </source>
</evidence>
<keyword evidence="2 5" id="KW-0547">Nucleotide-binding</keyword>
<keyword evidence="4" id="KW-0143">Chaperone</keyword>
<dbReference type="SMART" id="SM00387">
    <property type="entry name" value="HATPase_c"/>
    <property type="match status" value="1"/>
</dbReference>
<reference evidence="9" key="1">
    <citation type="journal article" date="2020" name="Fungal Divers.">
        <title>Resolving the Mortierellaceae phylogeny through synthesis of multi-gene phylogenetics and phylogenomics.</title>
        <authorList>
            <person name="Vandepol N."/>
            <person name="Liber J."/>
            <person name="Desiro A."/>
            <person name="Na H."/>
            <person name="Kennedy M."/>
            <person name="Barry K."/>
            <person name="Grigoriev I.V."/>
            <person name="Miller A.N."/>
            <person name="O'Donnell K."/>
            <person name="Stajich J.E."/>
            <person name="Bonito G."/>
        </authorList>
    </citation>
    <scope>NUCLEOTIDE SEQUENCE</scope>
    <source>
        <strain evidence="9">BC1065</strain>
    </source>
</reference>
<keyword evidence="10" id="KW-1185">Reference proteome</keyword>
<dbReference type="InterPro" id="IPR020568">
    <property type="entry name" value="Ribosomal_Su5_D2-typ_SF"/>
</dbReference>
<feature type="compositionally biased region" description="Basic and acidic residues" evidence="6">
    <location>
        <begin position="764"/>
        <end position="777"/>
    </location>
</feature>
<comment type="similarity">
    <text evidence="1">Belongs to the heat shock protein 90 family.</text>
</comment>
<feature type="binding site" evidence="5">
    <location>
        <begin position="155"/>
        <end position="156"/>
    </location>
    <ligand>
        <name>ATP</name>
        <dbReference type="ChEBI" id="CHEBI:30616"/>
    </ligand>
</feature>
<feature type="compositionally biased region" description="Acidic residues" evidence="6">
    <location>
        <begin position="784"/>
        <end position="794"/>
    </location>
</feature>
<keyword evidence="3 5" id="KW-0067">ATP-binding</keyword>
<feature type="region of interest" description="Disordered" evidence="6">
    <location>
        <begin position="841"/>
        <end position="861"/>
    </location>
</feature>
<feature type="domain" description="Histidine kinase/HSP90-like ATPase" evidence="8">
    <location>
        <begin position="82"/>
        <end position="239"/>
    </location>
</feature>
<evidence type="ECO:0000256" key="4">
    <source>
        <dbReference type="ARBA" id="ARBA00023186"/>
    </source>
</evidence>
<feature type="binding site" evidence="5">
    <location>
        <position position="154"/>
    </location>
    <ligand>
        <name>ATP</name>
        <dbReference type="ChEBI" id="CHEBI:30616"/>
    </ligand>
</feature>
<evidence type="ECO:0000313" key="10">
    <source>
        <dbReference type="Proteomes" id="UP000807716"/>
    </source>
</evidence>
<dbReference type="Pfam" id="PF13589">
    <property type="entry name" value="HATPase_c_3"/>
    <property type="match status" value="1"/>
</dbReference>
<dbReference type="NCBIfam" id="NF003555">
    <property type="entry name" value="PRK05218.1"/>
    <property type="match status" value="1"/>
</dbReference>
<dbReference type="SUPFAM" id="SSF54211">
    <property type="entry name" value="Ribosomal protein S5 domain 2-like"/>
    <property type="match status" value="1"/>
</dbReference>
<proteinExistence type="inferred from homology"/>
<feature type="region of interest" description="Disordered" evidence="6">
    <location>
        <begin position="748"/>
        <end position="798"/>
    </location>
</feature>
<feature type="signal peptide" evidence="7">
    <location>
        <begin position="1"/>
        <end position="19"/>
    </location>
</feature>
<dbReference type="FunFam" id="3.30.565.10:FF:000005">
    <property type="entry name" value="Heat shock protein 90"/>
    <property type="match status" value="1"/>
</dbReference>
<dbReference type="Pfam" id="PF00183">
    <property type="entry name" value="HSP90"/>
    <property type="match status" value="1"/>
</dbReference>
<dbReference type="InterPro" id="IPR020575">
    <property type="entry name" value="Hsp90_N"/>
</dbReference>
<name>A0A9P6QJE8_9FUNG</name>
<dbReference type="GO" id="GO:0051082">
    <property type="term" value="F:unfolded protein binding"/>
    <property type="evidence" value="ECO:0007669"/>
    <property type="project" value="InterPro"/>
</dbReference>
<dbReference type="PANTHER" id="PTHR11528">
    <property type="entry name" value="HEAT SHOCK PROTEIN 90 FAMILY MEMBER"/>
    <property type="match status" value="1"/>
</dbReference>
<accession>A0A9P6QJE8</accession>
<dbReference type="GO" id="GO:0016887">
    <property type="term" value="F:ATP hydrolysis activity"/>
    <property type="evidence" value="ECO:0007669"/>
    <property type="project" value="InterPro"/>
</dbReference>
<dbReference type="GO" id="GO:0140662">
    <property type="term" value="F:ATP-dependent protein folding chaperone"/>
    <property type="evidence" value="ECO:0007669"/>
    <property type="project" value="InterPro"/>
</dbReference>
<dbReference type="PRINTS" id="PR00775">
    <property type="entry name" value="HEATSHOCK90"/>
</dbReference>
<feature type="binding site" evidence="5">
    <location>
        <position position="135"/>
    </location>
    <ligand>
        <name>ATP</name>
        <dbReference type="ChEBI" id="CHEBI:30616"/>
    </ligand>
</feature>
<feature type="binding site" evidence="5">
    <location>
        <position position="148"/>
    </location>
    <ligand>
        <name>ATP</name>
        <dbReference type="ChEBI" id="CHEBI:30616"/>
    </ligand>
</feature>
<dbReference type="GO" id="GO:0005524">
    <property type="term" value="F:ATP binding"/>
    <property type="evidence" value="ECO:0007669"/>
    <property type="project" value="UniProtKB-KW"/>
</dbReference>
<feature type="region of interest" description="Disordered" evidence="6">
    <location>
        <begin position="276"/>
        <end position="308"/>
    </location>
</feature>
<feature type="compositionally biased region" description="Acidic residues" evidence="6">
    <location>
        <begin position="287"/>
        <end position="299"/>
    </location>
</feature>
<evidence type="ECO:0000256" key="6">
    <source>
        <dbReference type="SAM" id="MobiDB-lite"/>
    </source>
</evidence>
<comment type="caution">
    <text evidence="9">The sequence shown here is derived from an EMBL/GenBank/DDBJ whole genome shotgun (WGS) entry which is preliminary data.</text>
</comment>
<dbReference type="Gene3D" id="3.30.565.10">
    <property type="entry name" value="Histidine kinase-like ATPase, C-terminal domain"/>
    <property type="match status" value="1"/>
</dbReference>
<evidence type="ECO:0000256" key="3">
    <source>
        <dbReference type="ARBA" id="ARBA00022840"/>
    </source>
</evidence>
<evidence type="ECO:0000259" key="8">
    <source>
        <dbReference type="SMART" id="SM00387"/>
    </source>
</evidence>
<feature type="binding site" evidence="5">
    <location>
        <position position="89"/>
    </location>
    <ligand>
        <name>ATP</name>
        <dbReference type="ChEBI" id="CHEBI:30616"/>
    </ligand>
</feature>
<dbReference type="AlphaFoldDB" id="A0A9P6QJE8"/>
<dbReference type="InterPro" id="IPR003594">
    <property type="entry name" value="HATPase_dom"/>
</dbReference>
<dbReference type="CDD" id="cd16927">
    <property type="entry name" value="HATPase_Hsp90-like"/>
    <property type="match status" value="1"/>
</dbReference>